<dbReference type="AlphaFoldDB" id="K9UKD3"/>
<organism evidence="3 4">
    <name type="scientific">Chamaesiphon minutus (strain ATCC 27169 / PCC 6605)</name>
    <dbReference type="NCBI Taxonomy" id="1173020"/>
    <lineage>
        <taxon>Bacteria</taxon>
        <taxon>Bacillati</taxon>
        <taxon>Cyanobacteriota</taxon>
        <taxon>Cyanophyceae</taxon>
        <taxon>Gomontiellales</taxon>
        <taxon>Chamaesiphonaceae</taxon>
        <taxon>Chamaesiphon</taxon>
    </lineage>
</organism>
<dbReference type="KEGG" id="cmp:Cha6605_4644"/>
<dbReference type="InterPro" id="IPR035093">
    <property type="entry name" value="RelE/ParE_toxin_dom_sf"/>
</dbReference>
<dbReference type="PANTHER" id="PTHR33755:SF6">
    <property type="entry name" value="PLASMID STABILIZATION SYSTEM PROTEIN"/>
    <property type="match status" value="1"/>
</dbReference>
<dbReference type="HOGENOM" id="CLU_147162_10_1_3"/>
<dbReference type="InterPro" id="IPR051803">
    <property type="entry name" value="TA_system_RelE-like_toxin"/>
</dbReference>
<dbReference type="RefSeq" id="WP_015161660.1">
    <property type="nucleotide sequence ID" value="NC_019697.1"/>
</dbReference>
<dbReference type="InterPro" id="IPR007712">
    <property type="entry name" value="RelE/ParE_toxin"/>
</dbReference>
<accession>K9UKD3</accession>
<dbReference type="EMBL" id="CP003600">
    <property type="protein sequence ID" value="AFY95562.1"/>
    <property type="molecule type" value="Genomic_DNA"/>
</dbReference>
<keyword evidence="4" id="KW-1185">Reference proteome</keyword>
<name>K9UKD3_CHAP6</name>
<dbReference type="Pfam" id="PF05016">
    <property type="entry name" value="ParE_toxin"/>
    <property type="match status" value="1"/>
</dbReference>
<dbReference type="STRING" id="1173020.Cha6605_4644"/>
<sequence>MMRCSIAPSALRDLDDISDYFLERNINAGEQFLQEFTKKCRNLATFPAMGRSYSHIRFDLRGIPLQSHIILYRLIDDGLEIVRVVNARQDLESLFQSEE</sequence>
<keyword evidence="2" id="KW-1277">Toxin-antitoxin system</keyword>
<evidence type="ECO:0000256" key="2">
    <source>
        <dbReference type="ARBA" id="ARBA00022649"/>
    </source>
</evidence>
<dbReference type="PANTHER" id="PTHR33755">
    <property type="entry name" value="TOXIN PARE1-RELATED"/>
    <property type="match status" value="1"/>
</dbReference>
<evidence type="ECO:0000313" key="4">
    <source>
        <dbReference type="Proteomes" id="UP000010366"/>
    </source>
</evidence>
<comment type="similarity">
    <text evidence="1">Belongs to the RelE toxin family.</text>
</comment>
<evidence type="ECO:0000313" key="3">
    <source>
        <dbReference type="EMBL" id="AFY95562.1"/>
    </source>
</evidence>
<gene>
    <name evidence="3" type="ORF">Cha6605_4644</name>
</gene>
<evidence type="ECO:0000256" key="1">
    <source>
        <dbReference type="ARBA" id="ARBA00006226"/>
    </source>
</evidence>
<reference evidence="3 4" key="1">
    <citation type="submission" date="2012-05" db="EMBL/GenBank/DDBJ databases">
        <title>Finished chromosome of genome of Chamaesiphon sp. PCC 6605.</title>
        <authorList>
            <consortium name="US DOE Joint Genome Institute"/>
            <person name="Gugger M."/>
            <person name="Coursin T."/>
            <person name="Rippka R."/>
            <person name="Tandeau De Marsac N."/>
            <person name="Huntemann M."/>
            <person name="Wei C.-L."/>
            <person name="Han J."/>
            <person name="Detter J.C."/>
            <person name="Han C."/>
            <person name="Tapia R."/>
            <person name="Chen A."/>
            <person name="Kyrpides N."/>
            <person name="Mavromatis K."/>
            <person name="Markowitz V."/>
            <person name="Szeto E."/>
            <person name="Ivanova N."/>
            <person name="Pagani I."/>
            <person name="Pati A."/>
            <person name="Goodwin L."/>
            <person name="Nordberg H.P."/>
            <person name="Cantor M.N."/>
            <person name="Hua S.X."/>
            <person name="Woyke T."/>
            <person name="Kerfeld C.A."/>
        </authorList>
    </citation>
    <scope>NUCLEOTIDE SEQUENCE [LARGE SCALE GENOMIC DNA]</scope>
    <source>
        <strain evidence="4">ATCC 27169 / PCC 6605</strain>
    </source>
</reference>
<dbReference type="Gene3D" id="3.30.2310.20">
    <property type="entry name" value="RelE-like"/>
    <property type="match status" value="1"/>
</dbReference>
<protein>
    <submittedName>
        <fullName evidence="3">Plasmid stabilization system protein</fullName>
    </submittedName>
</protein>
<dbReference type="Proteomes" id="UP000010366">
    <property type="component" value="Chromosome"/>
</dbReference>
<dbReference type="OrthoDB" id="9798046at2"/>
<dbReference type="eggNOG" id="COG3668">
    <property type="taxonomic scope" value="Bacteria"/>
</dbReference>
<proteinExistence type="inferred from homology"/>